<evidence type="ECO:0000313" key="8">
    <source>
        <dbReference type="EMBL" id="OOZ36009.1"/>
    </source>
</evidence>
<evidence type="ECO:0000256" key="5">
    <source>
        <dbReference type="ARBA" id="ARBA00022989"/>
    </source>
</evidence>
<comment type="caution">
    <text evidence="8">The sequence shown here is derived from an EMBL/GenBank/DDBJ whole genome shotgun (WGS) entry which is preliminary data.</text>
</comment>
<evidence type="ECO:0008006" key="10">
    <source>
        <dbReference type="Google" id="ProtNLM"/>
    </source>
</evidence>
<dbReference type="AlphaFoldDB" id="A0A1T2KT29"/>
<evidence type="ECO:0000256" key="1">
    <source>
        <dbReference type="ARBA" id="ARBA00004651"/>
    </source>
</evidence>
<proteinExistence type="inferred from homology"/>
<comment type="similarity">
    <text evidence="2">Belongs to the CPA3 antiporters (TC 2.A.63) subunit E family.</text>
</comment>
<evidence type="ECO:0000256" key="2">
    <source>
        <dbReference type="ARBA" id="ARBA00006228"/>
    </source>
</evidence>
<keyword evidence="9" id="KW-1185">Reference proteome</keyword>
<dbReference type="EMBL" id="MPRJ01000060">
    <property type="protein sequence ID" value="OOZ36009.1"/>
    <property type="molecule type" value="Genomic_DNA"/>
</dbReference>
<dbReference type="RefSeq" id="WP_078487736.1">
    <property type="nucleotide sequence ID" value="NZ_MPRJ01000060.1"/>
</dbReference>
<organism evidence="8 9">
    <name type="scientific">Solemya velesiana gill symbiont</name>
    <dbReference type="NCBI Taxonomy" id="1918948"/>
    <lineage>
        <taxon>Bacteria</taxon>
        <taxon>Pseudomonadati</taxon>
        <taxon>Pseudomonadota</taxon>
        <taxon>Gammaproteobacteria</taxon>
        <taxon>sulfur-oxidizing symbionts</taxon>
    </lineage>
</organism>
<name>A0A1T2KT29_9GAMM</name>
<accession>A0A1T2KT29</accession>
<dbReference type="PIRSF" id="PIRSF019239">
    <property type="entry name" value="MrpE"/>
    <property type="match status" value="1"/>
</dbReference>
<dbReference type="PANTHER" id="PTHR34584">
    <property type="entry name" value="NA(+)/H(+) ANTIPORTER SUBUNIT E1"/>
    <property type="match status" value="1"/>
</dbReference>
<evidence type="ECO:0000313" key="9">
    <source>
        <dbReference type="Proteomes" id="UP000190896"/>
    </source>
</evidence>
<dbReference type="Pfam" id="PF01899">
    <property type="entry name" value="MNHE"/>
    <property type="match status" value="1"/>
</dbReference>
<keyword evidence="4 7" id="KW-0812">Transmembrane</keyword>
<dbReference type="OrthoDB" id="9807187at2"/>
<keyword evidence="3" id="KW-1003">Cell membrane</keyword>
<feature type="transmembrane region" description="Helical" evidence="7">
    <location>
        <begin position="20"/>
        <end position="41"/>
    </location>
</feature>
<gene>
    <name evidence="8" type="ORF">BOW51_09270</name>
</gene>
<reference evidence="8 9" key="1">
    <citation type="submission" date="2016-11" db="EMBL/GenBank/DDBJ databases">
        <title>Mixed transmission modes and dynamic genome evolution in an obligate animal-bacterial symbiosis.</title>
        <authorList>
            <person name="Russell S.L."/>
            <person name="Corbett-Detig R.B."/>
            <person name="Cavanaugh C.M."/>
        </authorList>
    </citation>
    <scope>NUCLEOTIDE SEQUENCE [LARGE SCALE GENOMIC DNA]</scope>
    <source>
        <strain evidence="8">Se-Cadez</strain>
    </source>
</reference>
<keyword evidence="6 7" id="KW-0472">Membrane</keyword>
<dbReference type="Proteomes" id="UP000190896">
    <property type="component" value="Unassembled WGS sequence"/>
</dbReference>
<evidence type="ECO:0000256" key="7">
    <source>
        <dbReference type="SAM" id="Phobius"/>
    </source>
</evidence>
<protein>
    <recommendedName>
        <fullName evidence="10">Cation transporter</fullName>
    </recommendedName>
</protein>
<keyword evidence="5 7" id="KW-1133">Transmembrane helix</keyword>
<dbReference type="GO" id="GO:0005886">
    <property type="term" value="C:plasma membrane"/>
    <property type="evidence" value="ECO:0007669"/>
    <property type="project" value="UniProtKB-SubCell"/>
</dbReference>
<comment type="subcellular location">
    <subcellularLocation>
        <location evidence="1">Cell membrane</location>
        <topology evidence="1">Multi-pass membrane protein</topology>
    </subcellularLocation>
</comment>
<dbReference type="InterPro" id="IPR002758">
    <property type="entry name" value="Cation_antiport_E"/>
</dbReference>
<dbReference type="GO" id="GO:0008324">
    <property type="term" value="F:monoatomic cation transmembrane transporter activity"/>
    <property type="evidence" value="ECO:0007669"/>
    <property type="project" value="InterPro"/>
</dbReference>
<dbReference type="PANTHER" id="PTHR34584:SF1">
    <property type="entry name" value="NA(+)_H(+) ANTIPORTER SUBUNIT E1"/>
    <property type="match status" value="1"/>
</dbReference>
<sequence>MHYLFIAIALYAFWLLLSGHYVALLLALGGLSVLIVVFFLLRMDRVDGEPSTLRPSLKFFRYIGWLLWQVVLSNIALARRVWDPALPIRPTWGKLDTKLPLPLEKALYANSITLTPGTLTTDVRDDHLMIHCLSPEELEELRKGEMERRIKDIGV</sequence>
<evidence type="ECO:0000256" key="4">
    <source>
        <dbReference type="ARBA" id="ARBA00022692"/>
    </source>
</evidence>
<evidence type="ECO:0000256" key="3">
    <source>
        <dbReference type="ARBA" id="ARBA00022475"/>
    </source>
</evidence>
<evidence type="ECO:0000256" key="6">
    <source>
        <dbReference type="ARBA" id="ARBA00023136"/>
    </source>
</evidence>